<dbReference type="GO" id="GO:0016805">
    <property type="term" value="F:dipeptidase activity"/>
    <property type="evidence" value="ECO:0007669"/>
    <property type="project" value="TreeGrafter"/>
</dbReference>
<feature type="domain" description="Peptidase M20 dimerisation" evidence="2">
    <location>
        <begin position="209"/>
        <end position="300"/>
    </location>
</feature>
<reference evidence="4" key="1">
    <citation type="submission" date="2016-10" db="EMBL/GenBank/DDBJ databases">
        <authorList>
            <person name="Varghese N."/>
            <person name="Submissions S."/>
        </authorList>
    </citation>
    <scope>NUCLEOTIDE SEQUENCE [LARGE SCALE GENOMIC DNA]</scope>
    <source>
        <strain evidence="4">Jip14</strain>
    </source>
</reference>
<dbReference type="RefSeq" id="WP_090602825.1">
    <property type="nucleotide sequence ID" value="NZ_FNZR01000001.1"/>
</dbReference>
<evidence type="ECO:0000259" key="2">
    <source>
        <dbReference type="Pfam" id="PF07687"/>
    </source>
</evidence>
<dbReference type="PANTHER" id="PTHR30575">
    <property type="entry name" value="PEPTIDASE M20"/>
    <property type="match status" value="1"/>
</dbReference>
<accession>A0A1H7GNP9</accession>
<dbReference type="InterPro" id="IPR002933">
    <property type="entry name" value="Peptidase_M20"/>
</dbReference>
<dbReference type="GO" id="GO:0071713">
    <property type="term" value="F:para-aminobenzoyl-glutamate hydrolase activity"/>
    <property type="evidence" value="ECO:0007669"/>
    <property type="project" value="TreeGrafter"/>
</dbReference>
<evidence type="ECO:0000256" key="1">
    <source>
        <dbReference type="ARBA" id="ARBA00022801"/>
    </source>
</evidence>
<dbReference type="FunFam" id="3.30.70.360:FF:000004">
    <property type="entry name" value="Peptidase M20 domain-containing protein 2"/>
    <property type="match status" value="1"/>
</dbReference>
<dbReference type="AlphaFoldDB" id="A0A1H7GNP9"/>
<dbReference type="SUPFAM" id="SSF53187">
    <property type="entry name" value="Zn-dependent exopeptidases"/>
    <property type="match status" value="1"/>
</dbReference>
<dbReference type="NCBIfam" id="TIGR01891">
    <property type="entry name" value="amidohydrolases"/>
    <property type="match status" value="1"/>
</dbReference>
<name>A0A1H7GNP9_9SPHI</name>
<evidence type="ECO:0000313" key="3">
    <source>
        <dbReference type="EMBL" id="SEK39766.1"/>
    </source>
</evidence>
<dbReference type="InterPro" id="IPR052030">
    <property type="entry name" value="Peptidase_M20/M20A_hydrolases"/>
</dbReference>
<keyword evidence="4" id="KW-1185">Reference proteome</keyword>
<protein>
    <submittedName>
        <fullName evidence="3">Aminobenzoyl-glutamate utilization protein B</fullName>
    </submittedName>
</protein>
<dbReference type="GO" id="GO:0046657">
    <property type="term" value="P:folic acid catabolic process"/>
    <property type="evidence" value="ECO:0007669"/>
    <property type="project" value="TreeGrafter"/>
</dbReference>
<dbReference type="Pfam" id="PF01546">
    <property type="entry name" value="Peptidase_M20"/>
    <property type="match status" value="1"/>
</dbReference>
<dbReference type="InterPro" id="IPR011650">
    <property type="entry name" value="Peptidase_M20_dimer"/>
</dbReference>
<sequence>MSKKQLLLIPIVLLPFMLFGQKATNIPLDYLDRSFQTYDQIQKAIWATPELGFLETESSGILQKHLEEQGFNVEVGLAGMPTSFIATYGSGNPIIGILAEFDALPGISQDTVPYRKPVEAGGNGHACGHNVFGTGSVAGAVAIKEWLASTGQQGTIKIFGTPAEEGGGGKVYLVRDGFFNDVDVVLDWHPATRNAVNVTTGTAIQMVDYTFHGKAAHAAASPDKGRSALDGVEALNYMVNLLREHVPSESRIHYVITNGGEAPNVVPEVATVSYYIRHPKREILQDLVNWINEAADGAAKGTQTTLSSEIIAGFYEKLPNRKLAEVVQKNLETVGGIHYDDRERVFAEAIANDLGLDNSALEDVAKVQPLDEEKPSQGGGSSDVGDVSWNVPTVSFGTATFVPGSAGHSWQNVASGGTTIGTKSLINTAKVFALTAIDLYTNPTLIDEVKKEFESRRGSNFHYESLLGDRAPALDYRVKK</sequence>
<dbReference type="InterPro" id="IPR017145">
    <property type="entry name" value="Aminobenzoyl-glu_utiliz_pB"/>
</dbReference>
<organism evidence="3 4">
    <name type="scientific">Parapedobacter koreensis</name>
    <dbReference type="NCBI Taxonomy" id="332977"/>
    <lineage>
        <taxon>Bacteria</taxon>
        <taxon>Pseudomonadati</taxon>
        <taxon>Bacteroidota</taxon>
        <taxon>Sphingobacteriia</taxon>
        <taxon>Sphingobacteriales</taxon>
        <taxon>Sphingobacteriaceae</taxon>
        <taxon>Parapedobacter</taxon>
    </lineage>
</organism>
<dbReference type="PIRSF" id="PIRSF037227">
    <property type="entry name" value="Aminobenzoyl-glu_utiliz_pB"/>
    <property type="match status" value="1"/>
</dbReference>
<dbReference type="Pfam" id="PF07687">
    <property type="entry name" value="M20_dimer"/>
    <property type="match status" value="1"/>
</dbReference>
<dbReference type="PANTHER" id="PTHR30575:SF0">
    <property type="entry name" value="XAA-ARG DIPEPTIDASE"/>
    <property type="match status" value="1"/>
</dbReference>
<evidence type="ECO:0000313" key="4">
    <source>
        <dbReference type="Proteomes" id="UP000198916"/>
    </source>
</evidence>
<dbReference type="Gene3D" id="3.40.630.10">
    <property type="entry name" value="Zn peptidases"/>
    <property type="match status" value="1"/>
</dbReference>
<proteinExistence type="predicted"/>
<dbReference type="Proteomes" id="UP000198916">
    <property type="component" value="Unassembled WGS sequence"/>
</dbReference>
<dbReference type="STRING" id="332977.SAMN05421740_101753"/>
<dbReference type="SUPFAM" id="SSF55031">
    <property type="entry name" value="Bacterial exopeptidase dimerisation domain"/>
    <property type="match status" value="1"/>
</dbReference>
<dbReference type="GO" id="GO:0005737">
    <property type="term" value="C:cytoplasm"/>
    <property type="evidence" value="ECO:0007669"/>
    <property type="project" value="TreeGrafter"/>
</dbReference>
<keyword evidence="1" id="KW-0378">Hydrolase</keyword>
<dbReference type="InterPro" id="IPR017439">
    <property type="entry name" value="Amidohydrolase"/>
</dbReference>
<dbReference type="Gene3D" id="3.30.70.360">
    <property type="match status" value="1"/>
</dbReference>
<dbReference type="OrthoDB" id="9781032at2"/>
<gene>
    <name evidence="3" type="ORF">SAMN05421740_101753</name>
</gene>
<dbReference type="InterPro" id="IPR036264">
    <property type="entry name" value="Bact_exopeptidase_dim_dom"/>
</dbReference>
<dbReference type="EMBL" id="FNZR01000001">
    <property type="protein sequence ID" value="SEK39766.1"/>
    <property type="molecule type" value="Genomic_DNA"/>
</dbReference>